<accession>A0A7S2M336</accession>
<protein>
    <submittedName>
        <fullName evidence="1">Uncharacterized protein</fullName>
    </submittedName>
</protein>
<organism evidence="1">
    <name type="scientific">Zooxanthella nutricula</name>
    <dbReference type="NCBI Taxonomy" id="1333877"/>
    <lineage>
        <taxon>Eukaryota</taxon>
        <taxon>Sar</taxon>
        <taxon>Alveolata</taxon>
        <taxon>Dinophyceae</taxon>
        <taxon>Peridiniales</taxon>
        <taxon>Peridiniales incertae sedis</taxon>
        <taxon>Zooxanthella</taxon>
    </lineage>
</organism>
<name>A0A7S2M336_9DINO</name>
<gene>
    <name evidence="1" type="ORF">BRAN1462_LOCUS46666</name>
</gene>
<proteinExistence type="predicted"/>
<reference evidence="1" key="1">
    <citation type="submission" date="2021-01" db="EMBL/GenBank/DDBJ databases">
        <authorList>
            <person name="Corre E."/>
            <person name="Pelletier E."/>
            <person name="Niang G."/>
            <person name="Scheremetjew M."/>
            <person name="Finn R."/>
            <person name="Kale V."/>
            <person name="Holt S."/>
            <person name="Cochrane G."/>
            <person name="Meng A."/>
            <person name="Brown T."/>
            <person name="Cohen L."/>
        </authorList>
    </citation>
    <scope>NUCLEOTIDE SEQUENCE</scope>
    <source>
        <strain evidence="1">RCC3387</strain>
    </source>
</reference>
<sequence length="95" mass="10150">MSVSTSVLEECIDSDPVLRVSAKTSFLEFEQRMHEECEIPIVGGGITGSATDYSACVPALATGLSAPMDIRKFQMAKYIKPSDAPVPNLSALSKL</sequence>
<dbReference type="EMBL" id="HBGW01073186">
    <property type="protein sequence ID" value="CAD9623859.1"/>
    <property type="molecule type" value="Transcribed_RNA"/>
</dbReference>
<evidence type="ECO:0000313" key="1">
    <source>
        <dbReference type="EMBL" id="CAD9623859.1"/>
    </source>
</evidence>
<dbReference type="AlphaFoldDB" id="A0A7S2M336"/>